<reference evidence="21" key="1">
    <citation type="submission" date="2015-10" db="EMBL/GenBank/DDBJ databases">
        <authorList>
            <person name="Luecker S."/>
            <person name="Luecker S."/>
        </authorList>
    </citation>
    <scope>NUCLEOTIDE SEQUENCE [LARGE SCALE GENOMIC DNA]</scope>
</reference>
<evidence type="ECO:0000256" key="10">
    <source>
        <dbReference type="ARBA" id="ARBA00022723"/>
    </source>
</evidence>
<dbReference type="Pfam" id="PF07730">
    <property type="entry name" value="HisKA_3"/>
    <property type="match status" value="1"/>
</dbReference>
<comment type="catalytic activity">
    <reaction evidence="1">
        <text>ATP + protein L-histidine = ADP + protein N-phospho-L-histidine.</text>
        <dbReference type="EC" id="2.7.13.3"/>
    </reaction>
</comment>
<dbReference type="FunFam" id="3.30.565.10:FF:000006">
    <property type="entry name" value="Sensor histidine kinase WalK"/>
    <property type="match status" value="1"/>
</dbReference>
<dbReference type="SUPFAM" id="SSF55781">
    <property type="entry name" value="GAF domain-like"/>
    <property type="match status" value="1"/>
</dbReference>
<feature type="domain" description="Response regulatory" evidence="19">
    <location>
        <begin position="513"/>
        <end position="628"/>
    </location>
</feature>
<dbReference type="Gene3D" id="3.30.565.10">
    <property type="entry name" value="Histidine kinase-like ATPase, C-terminal domain"/>
    <property type="match status" value="2"/>
</dbReference>
<organism evidence="20 21">
    <name type="scientific">Candidatus Nitrospira nitrificans</name>
    <dbReference type="NCBI Taxonomy" id="1742973"/>
    <lineage>
        <taxon>Bacteria</taxon>
        <taxon>Pseudomonadati</taxon>
        <taxon>Nitrospirota</taxon>
        <taxon>Nitrospiria</taxon>
        <taxon>Nitrospirales</taxon>
        <taxon>Nitrospiraceae</taxon>
        <taxon>Nitrospira</taxon>
    </lineage>
</organism>
<feature type="coiled-coil region" evidence="17">
    <location>
        <begin position="634"/>
        <end position="679"/>
    </location>
</feature>
<comment type="function">
    <text evidence="14">Member of the two-component regulatory system NreB/NreC involved in the control of dissimilatory nitrate/nitrite reduction in response to oxygen. NreB functions as a direct oxygen sensor histidine kinase which is autophosphorylated, in the absence of oxygen, probably at the conserved histidine residue, and transfers its phosphate group probably to a conserved aspartate residue of NreC. NreB/NreC activates the expression of the nitrate (narGHJI) and nitrite (nir) reductase operons, as well as the putative nitrate transporter gene narT.</text>
</comment>
<dbReference type="PANTHER" id="PTHR43547:SF2">
    <property type="entry name" value="HYBRID SIGNAL TRANSDUCTION HISTIDINE KINASE C"/>
    <property type="match status" value="1"/>
</dbReference>
<dbReference type="InterPro" id="IPR011712">
    <property type="entry name" value="Sig_transdc_His_kin_sub3_dim/P"/>
</dbReference>
<dbReference type="SMART" id="SM00388">
    <property type="entry name" value="HisKA"/>
    <property type="match status" value="1"/>
</dbReference>
<evidence type="ECO:0000313" key="21">
    <source>
        <dbReference type="Proteomes" id="UP000198736"/>
    </source>
</evidence>
<sequence>MNRGGIGGLFHPVTELTQQSLAERRLRVLRDLADRSATATSIDEGLAVIAHTLEASELDVPFALFYRLDSEGKSARRVALVGLQPGSALAPDRIHLDVSGEASWPLAKAQAAGESLMVGDLARRFGPFQCRPYDEAPHSGIVQPILLPGLTQPFGFLVTGVSSRRPLDEPYRTFHDMLGEAAGNALAKARAYEEERKRAEALAELDRVKTVFFSNVSHEFRTPLTLMLGPLEDALAHAHGILPPGAAQDLETSHRNALRLLKLVNTMLDFSRIEAGRIQASYHPTDLASLTAELASNFRSACEKAGLRLVIDCLPLSEPVYVDRDMWEKIVLNLISNAFKFTLDGEIEVSLKEVGSGRWVVDSDEREGKSDGIMLRVRDTGVGIPSDELPRMFERFHRVERSRGRTHEGTGIGLALVQELVKLHGGTVQVDSIFGKGSAFTVTIPFGNAHLPEDRINAGRTLASTATGAAPFVEEALRWMPENSLSGLSGLSRVPGDQTDRIDKADFGTIRPRVLVVEDNADMREYLRRLLNRNYDVEAVADGQVALQRIQADLPDLVLSDVMMPRLDGFGLLRALRDDPATKTIPVILLSARAGEESRVEGLGQGADDYLTKPFSARELLARVEAHIRLQRVRREAEARLRSLAGRLESLVKERTQELEQSRERLRALATELNLAEQRERRRLATELHDHLQQMLVLGKLKLGQGKRLANVEPTAVKLIKETDEVLSDALTYTRTMVAELSPPVLREFGLSAGLKWLGEYMKKREHRVAVVVPDSGALKLPDDQVILLFQSVRELLINSSKHAETSEAKVTMEQRDGNLFITVSDEGKGFDLAAAPPAEVPSGGLSSKYGLYSIQERMLALGGSFDIRSAPGQGTTAMLSLPLSGRADDARVMSADPPEVRPSVRLDEPARRAPKARQPVKRKGVKTVQVLLVDDHEMIRQGLRMVLESYNDVTIVGEAVNGEEALAAVEKLRPDVVIMDINMPRMNGIEATGRIKHRYPETAVIGLSMNMREADRQAMRQAGAVHLMTKESAVEQLYDAIQEAMKNREPAG</sequence>
<dbReference type="CDD" id="cd17574">
    <property type="entry name" value="REC_OmpR"/>
    <property type="match status" value="1"/>
</dbReference>
<keyword evidence="8 16" id="KW-0597">Phosphoprotein</keyword>
<keyword evidence="10" id="KW-0479">Metal-binding</keyword>
<evidence type="ECO:0000259" key="18">
    <source>
        <dbReference type="PROSITE" id="PS50109"/>
    </source>
</evidence>
<comment type="cofactor">
    <cofactor evidence="2">
        <name>[4Fe-4S] cluster</name>
        <dbReference type="ChEBI" id="CHEBI:49883"/>
    </cofactor>
</comment>
<feature type="modified residue" description="4-aspartylphosphate" evidence="16">
    <location>
        <position position="561"/>
    </location>
</feature>
<keyword evidence="13" id="KW-0411">Iron-sulfur</keyword>
<dbReference type="EMBL" id="CZPZ01000012">
    <property type="protein sequence ID" value="CUS35034.1"/>
    <property type="molecule type" value="Genomic_DNA"/>
</dbReference>
<dbReference type="PRINTS" id="PR00344">
    <property type="entry name" value="BCTRLSENSOR"/>
</dbReference>
<dbReference type="EC" id="2.7.13.3" evidence="4"/>
<evidence type="ECO:0000256" key="2">
    <source>
        <dbReference type="ARBA" id="ARBA00001966"/>
    </source>
</evidence>
<accession>A0A0S4LE95</accession>
<dbReference type="GO" id="GO:0016020">
    <property type="term" value="C:membrane"/>
    <property type="evidence" value="ECO:0007669"/>
    <property type="project" value="InterPro"/>
</dbReference>
<evidence type="ECO:0000256" key="5">
    <source>
        <dbReference type="ARBA" id="ARBA00017322"/>
    </source>
</evidence>
<evidence type="ECO:0000256" key="16">
    <source>
        <dbReference type="PROSITE-ProRule" id="PRU00169"/>
    </source>
</evidence>
<dbReference type="GO" id="GO:0005524">
    <property type="term" value="F:ATP binding"/>
    <property type="evidence" value="ECO:0007669"/>
    <property type="project" value="UniProtKB-KW"/>
</dbReference>
<dbReference type="CDD" id="cd16917">
    <property type="entry name" value="HATPase_UhpB-NarQ-NarX-like"/>
    <property type="match status" value="1"/>
</dbReference>
<dbReference type="InterPro" id="IPR029016">
    <property type="entry name" value="GAF-like_dom_sf"/>
</dbReference>
<evidence type="ECO:0000256" key="1">
    <source>
        <dbReference type="ARBA" id="ARBA00000085"/>
    </source>
</evidence>
<dbReference type="InterPro" id="IPR003594">
    <property type="entry name" value="HATPase_dom"/>
</dbReference>
<keyword evidence="12" id="KW-0408">Iron</keyword>
<dbReference type="PANTHER" id="PTHR43547">
    <property type="entry name" value="TWO-COMPONENT HISTIDINE KINASE"/>
    <property type="match status" value="1"/>
</dbReference>
<keyword evidence="7" id="KW-0963">Cytoplasm</keyword>
<comment type="subcellular location">
    <subcellularLocation>
        <location evidence="3">Cytoplasm</location>
    </subcellularLocation>
</comment>
<name>A0A0S4LE95_9BACT</name>
<dbReference type="InterPro" id="IPR011006">
    <property type="entry name" value="CheY-like_superfamily"/>
</dbReference>
<dbReference type="InterPro" id="IPR004358">
    <property type="entry name" value="Sig_transdc_His_kin-like_C"/>
</dbReference>
<evidence type="ECO:0000256" key="3">
    <source>
        <dbReference type="ARBA" id="ARBA00004496"/>
    </source>
</evidence>
<dbReference type="Pfam" id="PF00512">
    <property type="entry name" value="HisKA"/>
    <property type="match status" value="1"/>
</dbReference>
<dbReference type="SMART" id="SM00448">
    <property type="entry name" value="REC"/>
    <property type="match status" value="2"/>
</dbReference>
<keyword evidence="17" id="KW-0175">Coiled coil</keyword>
<gene>
    <name evidence="20" type="ORF">COMA2_20050</name>
</gene>
<dbReference type="GO" id="GO:0046872">
    <property type="term" value="F:metal ion binding"/>
    <property type="evidence" value="ECO:0007669"/>
    <property type="project" value="UniProtKB-KW"/>
</dbReference>
<feature type="modified residue" description="4-aspartylphosphate" evidence="16">
    <location>
        <position position="981"/>
    </location>
</feature>
<dbReference type="Pfam" id="PF02518">
    <property type="entry name" value="HATPase_c"/>
    <property type="match status" value="2"/>
</dbReference>
<dbReference type="Proteomes" id="UP000198736">
    <property type="component" value="Unassembled WGS sequence"/>
</dbReference>
<evidence type="ECO:0000256" key="9">
    <source>
        <dbReference type="ARBA" id="ARBA00022679"/>
    </source>
</evidence>
<evidence type="ECO:0000256" key="14">
    <source>
        <dbReference type="ARBA" id="ARBA00024827"/>
    </source>
</evidence>
<dbReference type="RefSeq" id="WP_217490673.1">
    <property type="nucleotide sequence ID" value="NZ_CZPZ01000012.1"/>
</dbReference>
<keyword evidence="6" id="KW-0004">4Fe-4S</keyword>
<dbReference type="InterPro" id="IPR003661">
    <property type="entry name" value="HisK_dim/P_dom"/>
</dbReference>
<evidence type="ECO:0000256" key="12">
    <source>
        <dbReference type="ARBA" id="ARBA00023004"/>
    </source>
</evidence>
<dbReference type="CDD" id="cd00082">
    <property type="entry name" value="HisKA"/>
    <property type="match status" value="1"/>
</dbReference>
<dbReference type="PROSITE" id="PS50109">
    <property type="entry name" value="HIS_KIN"/>
    <property type="match status" value="1"/>
</dbReference>
<dbReference type="InterPro" id="IPR058245">
    <property type="entry name" value="NreC/VraR/RcsB-like_REC"/>
</dbReference>
<dbReference type="InterPro" id="IPR001789">
    <property type="entry name" value="Sig_transdc_resp-reg_receiver"/>
</dbReference>
<keyword evidence="20" id="KW-0547">Nucleotide-binding</keyword>
<evidence type="ECO:0000256" key="4">
    <source>
        <dbReference type="ARBA" id="ARBA00012438"/>
    </source>
</evidence>
<dbReference type="SUPFAM" id="SSF52172">
    <property type="entry name" value="CheY-like"/>
    <property type="match status" value="2"/>
</dbReference>
<dbReference type="AlphaFoldDB" id="A0A0S4LE95"/>
<dbReference type="SMART" id="SM00387">
    <property type="entry name" value="HATPase_c"/>
    <property type="match status" value="2"/>
</dbReference>
<dbReference type="GO" id="GO:0051539">
    <property type="term" value="F:4 iron, 4 sulfur cluster binding"/>
    <property type="evidence" value="ECO:0007669"/>
    <property type="project" value="UniProtKB-KW"/>
</dbReference>
<dbReference type="STRING" id="1742973.COMA2_20050"/>
<dbReference type="InterPro" id="IPR036097">
    <property type="entry name" value="HisK_dim/P_sf"/>
</dbReference>
<keyword evidence="21" id="KW-1185">Reference proteome</keyword>
<dbReference type="Gene3D" id="3.40.50.2300">
    <property type="match status" value="2"/>
</dbReference>
<feature type="domain" description="Histidine kinase" evidence="18">
    <location>
        <begin position="215"/>
        <end position="448"/>
    </location>
</feature>
<keyword evidence="9" id="KW-0808">Transferase</keyword>
<keyword evidence="20" id="KW-0067">ATP-binding</keyword>
<dbReference type="CDD" id="cd17535">
    <property type="entry name" value="REC_NarL-like"/>
    <property type="match status" value="1"/>
</dbReference>
<dbReference type="CDD" id="cd16922">
    <property type="entry name" value="HATPase_EvgS-ArcB-TorS-like"/>
    <property type="match status" value="1"/>
</dbReference>
<dbReference type="InterPro" id="IPR005467">
    <property type="entry name" value="His_kinase_dom"/>
</dbReference>
<evidence type="ECO:0000256" key="7">
    <source>
        <dbReference type="ARBA" id="ARBA00022490"/>
    </source>
</evidence>
<dbReference type="FunFam" id="1.10.287.130:FF:000045">
    <property type="entry name" value="Two-component system sensor histidine kinase/response regulator"/>
    <property type="match status" value="1"/>
</dbReference>
<proteinExistence type="predicted"/>
<dbReference type="PROSITE" id="PS50110">
    <property type="entry name" value="RESPONSE_REGULATORY"/>
    <property type="match status" value="2"/>
</dbReference>
<evidence type="ECO:0000313" key="20">
    <source>
        <dbReference type="EMBL" id="CUS35034.1"/>
    </source>
</evidence>
<dbReference type="GO" id="GO:0000155">
    <property type="term" value="F:phosphorelay sensor kinase activity"/>
    <property type="evidence" value="ECO:0007669"/>
    <property type="project" value="InterPro"/>
</dbReference>
<evidence type="ECO:0000259" key="19">
    <source>
        <dbReference type="PROSITE" id="PS50110"/>
    </source>
</evidence>
<dbReference type="SUPFAM" id="SSF55874">
    <property type="entry name" value="ATPase domain of HSP90 chaperone/DNA topoisomerase II/histidine kinase"/>
    <property type="match status" value="2"/>
</dbReference>
<dbReference type="Pfam" id="PF00072">
    <property type="entry name" value="Response_reg"/>
    <property type="match status" value="2"/>
</dbReference>
<evidence type="ECO:0000256" key="11">
    <source>
        <dbReference type="ARBA" id="ARBA00022777"/>
    </source>
</evidence>
<evidence type="ECO:0000256" key="17">
    <source>
        <dbReference type="SAM" id="Coils"/>
    </source>
</evidence>
<evidence type="ECO:0000256" key="6">
    <source>
        <dbReference type="ARBA" id="ARBA00022485"/>
    </source>
</evidence>
<keyword evidence="11 20" id="KW-0418">Kinase</keyword>
<dbReference type="GO" id="GO:0046983">
    <property type="term" value="F:protein dimerization activity"/>
    <property type="evidence" value="ECO:0007669"/>
    <property type="project" value="InterPro"/>
</dbReference>
<protein>
    <recommendedName>
        <fullName evidence="5">Oxygen sensor histidine kinase NreB</fullName>
        <ecNumber evidence="4">2.7.13.3</ecNumber>
    </recommendedName>
    <alternativeName>
        <fullName evidence="15">Nitrogen regulation protein B</fullName>
    </alternativeName>
</protein>
<dbReference type="Gene3D" id="1.20.5.1930">
    <property type="match status" value="1"/>
</dbReference>
<dbReference type="InterPro" id="IPR036890">
    <property type="entry name" value="HATPase_C_sf"/>
</dbReference>
<dbReference type="Gene3D" id="1.10.287.130">
    <property type="match status" value="1"/>
</dbReference>
<evidence type="ECO:0000256" key="8">
    <source>
        <dbReference type="ARBA" id="ARBA00022553"/>
    </source>
</evidence>
<dbReference type="GO" id="GO:0005737">
    <property type="term" value="C:cytoplasm"/>
    <property type="evidence" value="ECO:0007669"/>
    <property type="project" value="UniProtKB-SubCell"/>
</dbReference>
<feature type="domain" description="Response regulatory" evidence="19">
    <location>
        <begin position="930"/>
        <end position="1046"/>
    </location>
</feature>
<dbReference type="SUPFAM" id="SSF47384">
    <property type="entry name" value="Homodimeric domain of signal transducing histidine kinase"/>
    <property type="match status" value="1"/>
</dbReference>
<evidence type="ECO:0000256" key="13">
    <source>
        <dbReference type="ARBA" id="ARBA00023014"/>
    </source>
</evidence>
<dbReference type="Gene3D" id="3.30.450.40">
    <property type="match status" value="1"/>
</dbReference>
<evidence type="ECO:0000256" key="15">
    <source>
        <dbReference type="ARBA" id="ARBA00030800"/>
    </source>
</evidence>